<dbReference type="NCBIfam" id="NF037981">
    <property type="entry name" value="NCS2_1"/>
    <property type="match status" value="1"/>
</dbReference>
<dbReference type="Proteomes" id="UP000808914">
    <property type="component" value="Unassembled WGS sequence"/>
</dbReference>
<dbReference type="RefSeq" id="WP_205001856.1">
    <property type="nucleotide sequence ID" value="NZ_JAFBER010000001.1"/>
</dbReference>
<comment type="similarity">
    <text evidence="2">Belongs to the nucleobase:cation symporter-2 (NCS2) (TC 2.A.40) family.</text>
</comment>
<evidence type="ECO:0000256" key="5">
    <source>
        <dbReference type="ARBA" id="ARBA00022989"/>
    </source>
</evidence>
<evidence type="ECO:0000256" key="4">
    <source>
        <dbReference type="ARBA" id="ARBA00022692"/>
    </source>
</evidence>
<feature type="transmembrane region" description="Helical" evidence="7">
    <location>
        <begin position="388"/>
        <end position="411"/>
    </location>
</feature>
<comment type="subcellular location">
    <subcellularLocation>
        <location evidence="1">Membrane</location>
        <topology evidence="1">Multi-pass membrane protein</topology>
    </subcellularLocation>
</comment>
<feature type="transmembrane region" description="Helical" evidence="7">
    <location>
        <begin position="334"/>
        <end position="352"/>
    </location>
</feature>
<evidence type="ECO:0000313" key="9">
    <source>
        <dbReference type="Proteomes" id="UP000808914"/>
    </source>
</evidence>
<accession>A0ABS2PWH6</accession>
<dbReference type="Pfam" id="PF00860">
    <property type="entry name" value="Xan_ur_permease"/>
    <property type="match status" value="1"/>
</dbReference>
<evidence type="ECO:0000256" key="1">
    <source>
        <dbReference type="ARBA" id="ARBA00004141"/>
    </source>
</evidence>
<keyword evidence="6 7" id="KW-0472">Membrane</keyword>
<keyword evidence="9" id="KW-1185">Reference proteome</keyword>
<feature type="transmembrane region" description="Helical" evidence="7">
    <location>
        <begin position="12"/>
        <end position="33"/>
    </location>
</feature>
<comment type="caution">
    <text evidence="8">The sequence shown here is derived from an EMBL/GenBank/DDBJ whole genome shotgun (WGS) entry which is preliminary data.</text>
</comment>
<dbReference type="PANTHER" id="PTHR42810">
    <property type="entry name" value="PURINE PERMEASE C1399.01C-RELATED"/>
    <property type="match status" value="1"/>
</dbReference>
<feature type="transmembrane region" description="Helical" evidence="7">
    <location>
        <begin position="306"/>
        <end position="328"/>
    </location>
</feature>
<proteinExistence type="inferred from homology"/>
<feature type="transmembrane region" description="Helical" evidence="7">
    <location>
        <begin position="129"/>
        <end position="150"/>
    </location>
</feature>
<gene>
    <name evidence="8" type="ORF">JOD45_000111</name>
</gene>
<keyword evidence="3" id="KW-0813">Transport</keyword>
<evidence type="ECO:0000256" key="6">
    <source>
        <dbReference type="ARBA" id="ARBA00023136"/>
    </source>
</evidence>
<evidence type="ECO:0000256" key="3">
    <source>
        <dbReference type="ARBA" id="ARBA00022448"/>
    </source>
</evidence>
<organism evidence="8 9">
    <name type="scientific">Scopulibacillus daqui</name>
    <dbReference type="NCBI Taxonomy" id="1469162"/>
    <lineage>
        <taxon>Bacteria</taxon>
        <taxon>Bacillati</taxon>
        <taxon>Bacillota</taxon>
        <taxon>Bacilli</taxon>
        <taxon>Bacillales</taxon>
        <taxon>Sporolactobacillaceae</taxon>
        <taxon>Scopulibacillus</taxon>
    </lineage>
</organism>
<protein>
    <submittedName>
        <fullName evidence="8">Xanthine/uracil permease</fullName>
    </submittedName>
</protein>
<feature type="transmembrane region" description="Helical" evidence="7">
    <location>
        <begin position="364"/>
        <end position="382"/>
    </location>
</feature>
<sequence length="429" mass="46379">MERNVLSSIQWAVFILAGAIITPISVAAAFHFTPEETSALLQRTFFIVGASSLLQGLFGHKLPLMEGPAGLWWGVFLTYAGIATSSHESIQVTLTSLEMGLLASGVLFILLSIFNLIKYVRRLFTPTITGIYLVLLTVQLSGPFIQGILGIEGDKLNWKVMIVAVLTMLLSIVFSRSNSRFLKNYSILLSLAIGWLLYHLVGLKTNAPHVSKAFSMPEIFAWGWPTFNLSIFITSMLTTLLLLANLLASIDAVKEVTQSTKNIHLNRTGFMIGINQIIAGLFSAVGSVAISGSAGFILTTRIKERLPFLIGSGIILVMSFFPIVMNLFASLPDAIGYGTMFVSIASIGGLGFKTFKASVDSETKLTVMSIAFMAGAGMMLIPKEALSILPSTVSSLLTNGLVIGVVIAIILEQLFREKKLEKSTDRTSA</sequence>
<dbReference type="EMBL" id="JAFBER010000001">
    <property type="protein sequence ID" value="MBM7643920.1"/>
    <property type="molecule type" value="Genomic_DNA"/>
</dbReference>
<feature type="transmembrane region" description="Helical" evidence="7">
    <location>
        <begin position="221"/>
        <end position="244"/>
    </location>
</feature>
<name>A0ABS2PWH6_9BACL</name>
<reference evidence="8 9" key="1">
    <citation type="submission" date="2021-01" db="EMBL/GenBank/DDBJ databases">
        <title>Genomic Encyclopedia of Type Strains, Phase IV (KMG-IV): sequencing the most valuable type-strain genomes for metagenomic binning, comparative biology and taxonomic classification.</title>
        <authorList>
            <person name="Goeker M."/>
        </authorList>
    </citation>
    <scope>NUCLEOTIDE SEQUENCE [LARGE SCALE GENOMIC DNA]</scope>
    <source>
        <strain evidence="8 9">DSM 28236</strain>
    </source>
</reference>
<feature type="transmembrane region" description="Helical" evidence="7">
    <location>
        <begin position="156"/>
        <end position="174"/>
    </location>
</feature>
<feature type="transmembrane region" description="Helical" evidence="7">
    <location>
        <begin position="181"/>
        <end position="201"/>
    </location>
</feature>
<evidence type="ECO:0000256" key="7">
    <source>
        <dbReference type="SAM" id="Phobius"/>
    </source>
</evidence>
<evidence type="ECO:0000256" key="2">
    <source>
        <dbReference type="ARBA" id="ARBA00008821"/>
    </source>
</evidence>
<keyword evidence="4 7" id="KW-0812">Transmembrane</keyword>
<dbReference type="PANTHER" id="PTHR42810:SF1">
    <property type="entry name" value="PURINE PERMEASE YWDJ-RELATED"/>
    <property type="match status" value="1"/>
</dbReference>
<feature type="transmembrane region" description="Helical" evidence="7">
    <location>
        <begin position="39"/>
        <end position="58"/>
    </location>
</feature>
<feature type="transmembrane region" description="Helical" evidence="7">
    <location>
        <begin position="99"/>
        <end position="117"/>
    </location>
</feature>
<evidence type="ECO:0000313" key="8">
    <source>
        <dbReference type="EMBL" id="MBM7643920.1"/>
    </source>
</evidence>
<keyword evidence="5 7" id="KW-1133">Transmembrane helix</keyword>
<dbReference type="InterPro" id="IPR006043">
    <property type="entry name" value="NCS2"/>
</dbReference>